<keyword evidence="4" id="KW-0472">Membrane</keyword>
<dbReference type="Gene3D" id="3.90.550.10">
    <property type="entry name" value="Spore Coat Polysaccharide Biosynthesis Protein SpsA, Chain A"/>
    <property type="match status" value="1"/>
</dbReference>
<dbReference type="AlphaFoldDB" id="A0A915YHV1"/>
<gene>
    <name evidence="6" type="ORF">AsAng_0042100</name>
</gene>
<evidence type="ECO:0000256" key="3">
    <source>
        <dbReference type="ARBA" id="ARBA00022679"/>
    </source>
</evidence>
<dbReference type="PANTHER" id="PTHR43630:SF1">
    <property type="entry name" value="POLY-BETA-1,6-N-ACETYL-D-GLUCOSAMINE SYNTHASE"/>
    <property type="match status" value="1"/>
</dbReference>
<dbReference type="RefSeq" id="WP_264788742.1">
    <property type="nucleotide sequence ID" value="NZ_AP026867.1"/>
</dbReference>
<feature type="domain" description="Glycosyltransferase 2-like" evidence="5">
    <location>
        <begin position="46"/>
        <end position="210"/>
    </location>
</feature>
<accession>A0A915YHV1</accession>
<dbReference type="KEGG" id="aup:AsAng_0042100"/>
<organism evidence="6 7">
    <name type="scientific">Aureispira anguillae</name>
    <dbReference type="NCBI Taxonomy" id="2864201"/>
    <lineage>
        <taxon>Bacteria</taxon>
        <taxon>Pseudomonadati</taxon>
        <taxon>Bacteroidota</taxon>
        <taxon>Saprospiria</taxon>
        <taxon>Saprospirales</taxon>
        <taxon>Saprospiraceae</taxon>
        <taxon>Aureispira</taxon>
    </lineage>
</organism>
<keyword evidence="3" id="KW-0808">Transferase</keyword>
<keyword evidence="4" id="KW-1133">Transmembrane helix</keyword>
<dbReference type="Pfam" id="PF00535">
    <property type="entry name" value="Glycos_transf_2"/>
    <property type="match status" value="1"/>
</dbReference>
<evidence type="ECO:0000256" key="4">
    <source>
        <dbReference type="SAM" id="Phobius"/>
    </source>
</evidence>
<protein>
    <submittedName>
        <fullName evidence="6">Glycosyltransferase</fullName>
    </submittedName>
</protein>
<feature type="transmembrane region" description="Helical" evidence="4">
    <location>
        <begin position="339"/>
        <end position="360"/>
    </location>
</feature>
<evidence type="ECO:0000256" key="1">
    <source>
        <dbReference type="ARBA" id="ARBA00006739"/>
    </source>
</evidence>
<dbReference type="GO" id="GO:0016757">
    <property type="term" value="F:glycosyltransferase activity"/>
    <property type="evidence" value="ECO:0007669"/>
    <property type="project" value="UniProtKB-KW"/>
</dbReference>
<feature type="transmembrane region" description="Helical" evidence="4">
    <location>
        <begin position="276"/>
        <end position="301"/>
    </location>
</feature>
<evidence type="ECO:0000256" key="2">
    <source>
        <dbReference type="ARBA" id="ARBA00022676"/>
    </source>
</evidence>
<keyword evidence="2" id="KW-0328">Glycosyltransferase</keyword>
<dbReference type="PANTHER" id="PTHR43630">
    <property type="entry name" value="POLY-BETA-1,6-N-ACETYL-D-GLUCOSAMINE SYNTHASE"/>
    <property type="match status" value="1"/>
</dbReference>
<name>A0A915YHV1_9BACT</name>
<dbReference type="SUPFAM" id="SSF53448">
    <property type="entry name" value="Nucleotide-diphospho-sugar transferases"/>
    <property type="match status" value="1"/>
</dbReference>
<keyword evidence="4" id="KW-0812">Transmembrane</keyword>
<evidence type="ECO:0000313" key="7">
    <source>
        <dbReference type="Proteomes" id="UP001060919"/>
    </source>
</evidence>
<dbReference type="Proteomes" id="UP001060919">
    <property type="component" value="Chromosome"/>
</dbReference>
<evidence type="ECO:0000313" key="6">
    <source>
        <dbReference type="EMBL" id="BDS13472.1"/>
    </source>
</evidence>
<keyword evidence="7" id="KW-1185">Reference proteome</keyword>
<feature type="transmembrane region" description="Helical" evidence="4">
    <location>
        <begin position="307"/>
        <end position="327"/>
    </location>
</feature>
<reference evidence="6" key="1">
    <citation type="submission" date="2022-09" db="EMBL/GenBank/DDBJ databases">
        <title>Aureispira anguillicida sp. nov., isolated from Leptocephalus of Japanese eel Anguilla japonica.</title>
        <authorList>
            <person name="Yuasa K."/>
            <person name="Mekata T."/>
            <person name="Ikunari K."/>
        </authorList>
    </citation>
    <scope>NUCLEOTIDE SEQUENCE</scope>
    <source>
        <strain evidence="6">EL160426</strain>
    </source>
</reference>
<dbReference type="EMBL" id="AP026867">
    <property type="protein sequence ID" value="BDS13472.1"/>
    <property type="molecule type" value="Genomic_DNA"/>
</dbReference>
<dbReference type="InterPro" id="IPR001173">
    <property type="entry name" value="Glyco_trans_2-like"/>
</dbReference>
<dbReference type="InterPro" id="IPR029044">
    <property type="entry name" value="Nucleotide-diphossugar_trans"/>
</dbReference>
<sequence>MLLAYSTLSILLIIGYLVIISSYIYYWNKLEVWNIPPHYTPKTTVTVIVAARNEALHIVDCLEALLAQDYPTHLLQIWVVNDHSEDNTADLVKAYSQNNLYLLNLPSGKMGKKQAIQAAIEQSKGQLIVTTDADCIMDKEWLTYLVSYYERHQTKFIAAPVSFYKEKSLFERFQSLDFMGMMAVAGAGVKGQFMNMCNGANLAYERRAFEAVNGFDGINHIASGDDMLLMQKIATDYPNQIGYLKNPNCQTLTYAKPSLKSFMQQRIRWASKSDAYTGWQVLAMLATVWILCISMFLDLLLMPFHPVFLLLFVLKFGFKGIADFFFLRMMTIFFNRPQLMRVFIPSLFLHWWYIAIIGSLGNFVKRYEWKNRRVS</sequence>
<comment type="similarity">
    <text evidence="1">Belongs to the glycosyltransferase 2 family.</text>
</comment>
<proteinExistence type="inferred from homology"/>
<feature type="transmembrane region" description="Helical" evidence="4">
    <location>
        <begin position="6"/>
        <end position="26"/>
    </location>
</feature>
<evidence type="ECO:0000259" key="5">
    <source>
        <dbReference type="Pfam" id="PF00535"/>
    </source>
</evidence>